<evidence type="ECO:0000256" key="5">
    <source>
        <dbReference type="ARBA" id="ARBA00023136"/>
    </source>
</evidence>
<gene>
    <name evidence="9" type="primary">ccsA</name>
    <name evidence="9" type="ORF">ACFS29_03580</name>
</gene>
<feature type="transmembrane region" description="Helical" evidence="6">
    <location>
        <begin position="1003"/>
        <end position="1021"/>
    </location>
</feature>
<feature type="transmembrane region" description="Helical" evidence="6">
    <location>
        <begin position="1028"/>
        <end position="1052"/>
    </location>
</feature>
<feature type="domain" description="ResB-like" evidence="8">
    <location>
        <begin position="349"/>
        <end position="420"/>
    </location>
</feature>
<evidence type="ECO:0000259" key="7">
    <source>
        <dbReference type="Pfam" id="PF01578"/>
    </source>
</evidence>
<keyword evidence="4 6" id="KW-1133">Transmembrane helix</keyword>
<feature type="transmembrane region" description="Helical" evidence="6">
    <location>
        <begin position="804"/>
        <end position="826"/>
    </location>
</feature>
<evidence type="ECO:0000313" key="9">
    <source>
        <dbReference type="EMBL" id="MFD2914707.1"/>
    </source>
</evidence>
<proteinExistence type="predicted"/>
<dbReference type="InterPro" id="IPR007816">
    <property type="entry name" value="ResB-like_domain"/>
</dbReference>
<reference evidence="10" key="1">
    <citation type="journal article" date="2019" name="Int. J. Syst. Evol. Microbiol.">
        <title>The Global Catalogue of Microorganisms (GCM) 10K type strain sequencing project: providing services to taxonomists for standard genome sequencing and annotation.</title>
        <authorList>
            <consortium name="The Broad Institute Genomics Platform"/>
            <consortium name="The Broad Institute Genome Sequencing Center for Infectious Disease"/>
            <person name="Wu L."/>
            <person name="Ma J."/>
        </authorList>
    </citation>
    <scope>NUCLEOTIDE SEQUENCE [LARGE SCALE GENOMIC DNA]</scope>
    <source>
        <strain evidence="10">KCTC 32514</strain>
    </source>
</reference>
<keyword evidence="5 6" id="KW-0472">Membrane</keyword>
<evidence type="ECO:0000256" key="6">
    <source>
        <dbReference type="SAM" id="Phobius"/>
    </source>
</evidence>
<dbReference type="Pfam" id="PF05140">
    <property type="entry name" value="ResB"/>
    <property type="match status" value="1"/>
</dbReference>
<dbReference type="InterPro" id="IPR045062">
    <property type="entry name" value="Cyt_c_biogenesis_CcsA/CcmC"/>
</dbReference>
<feature type="transmembrane region" description="Helical" evidence="6">
    <location>
        <begin position="914"/>
        <end position="947"/>
    </location>
</feature>
<name>A0ABW5ZP60_9FLAO</name>
<feature type="transmembrane region" description="Helical" evidence="6">
    <location>
        <begin position="52"/>
        <end position="70"/>
    </location>
</feature>
<feature type="transmembrane region" description="Helical" evidence="6">
    <location>
        <begin position="875"/>
        <end position="894"/>
    </location>
</feature>
<dbReference type="Proteomes" id="UP001597548">
    <property type="component" value="Unassembled WGS sequence"/>
</dbReference>
<feature type="transmembrane region" description="Helical" evidence="6">
    <location>
        <begin position="772"/>
        <end position="792"/>
    </location>
</feature>
<comment type="subcellular location">
    <subcellularLocation>
        <location evidence="1">Membrane</location>
        <topology evidence="1">Multi-pass membrane protein</topology>
    </subcellularLocation>
</comment>
<accession>A0ABW5ZP60</accession>
<evidence type="ECO:0000259" key="8">
    <source>
        <dbReference type="Pfam" id="PF05140"/>
    </source>
</evidence>
<protein>
    <submittedName>
        <fullName evidence="9">Cytochrome c biogenesis protein CcsA</fullName>
    </submittedName>
</protein>
<keyword evidence="2 6" id="KW-0812">Transmembrane</keyword>
<dbReference type="RefSeq" id="WP_194507617.1">
    <property type="nucleotide sequence ID" value="NZ_JADILU010000003.1"/>
</dbReference>
<feature type="transmembrane region" description="Helical" evidence="6">
    <location>
        <begin position="838"/>
        <end position="854"/>
    </location>
</feature>
<keyword evidence="10" id="KW-1185">Reference proteome</keyword>
<feature type="domain" description="Cytochrome c assembly protein" evidence="7">
    <location>
        <begin position="832"/>
        <end position="1056"/>
    </location>
</feature>
<feature type="transmembrane region" description="Helical" evidence="6">
    <location>
        <begin position="12"/>
        <end position="32"/>
    </location>
</feature>
<evidence type="ECO:0000313" key="10">
    <source>
        <dbReference type="Proteomes" id="UP001597548"/>
    </source>
</evidence>
<evidence type="ECO:0000256" key="1">
    <source>
        <dbReference type="ARBA" id="ARBA00004141"/>
    </source>
</evidence>
<organism evidence="9 10">
    <name type="scientific">Psychroserpens luteus</name>
    <dbReference type="NCBI Taxonomy" id="1434066"/>
    <lineage>
        <taxon>Bacteria</taxon>
        <taxon>Pseudomonadati</taxon>
        <taxon>Bacteroidota</taxon>
        <taxon>Flavobacteriia</taxon>
        <taxon>Flavobacteriales</taxon>
        <taxon>Flavobacteriaceae</taxon>
        <taxon>Psychroserpens</taxon>
    </lineage>
</organism>
<dbReference type="InterPro" id="IPR002541">
    <property type="entry name" value="Cyt_c_assembly"/>
</dbReference>
<evidence type="ECO:0000256" key="2">
    <source>
        <dbReference type="ARBA" id="ARBA00022692"/>
    </source>
</evidence>
<feature type="transmembrane region" description="Helical" evidence="6">
    <location>
        <begin position="1064"/>
        <end position="1086"/>
    </location>
</feature>
<feature type="transmembrane region" description="Helical" evidence="6">
    <location>
        <begin position="477"/>
        <end position="493"/>
    </location>
</feature>
<keyword evidence="3" id="KW-0201">Cytochrome c-type biogenesis</keyword>
<dbReference type="PANTHER" id="PTHR30071:SF1">
    <property type="entry name" value="CYTOCHROME B_B6 PROTEIN-RELATED"/>
    <property type="match status" value="1"/>
</dbReference>
<feature type="transmembrane region" description="Helical" evidence="6">
    <location>
        <begin position="82"/>
        <end position="102"/>
    </location>
</feature>
<dbReference type="PANTHER" id="PTHR30071">
    <property type="entry name" value="HEME EXPORTER PROTEIN C"/>
    <property type="match status" value="1"/>
</dbReference>
<dbReference type="EMBL" id="JBHUOS010000001">
    <property type="protein sequence ID" value="MFD2914707.1"/>
    <property type="molecule type" value="Genomic_DNA"/>
</dbReference>
<sequence>MQKKLANILFSTRLTGILFIVYFVSMIIGTFMDAGQDTSPTPYSRYYIYNAWWFEAIQIIFVINFIGNIFRYRLFRKEKWATLTLHLAFIFILIGAGITRYIGFEGWMPIREGETENTYLTRDVFLTTFIDGDLVVNGQQQRRVEQERVDFSERLDNDVTIKSEYNGTPVTIQVKKFIKDAELDIIPGDVGDSYLKLVEAGDEGSHSHYIKEGDEDGELIHNIVFTLNNPKPGAVNITSKGNKMFIESPFEGDYMVMATQETGALLKDTIQPFRLRSRYQFANMALVFPKPITQGQFGVVKKSQMLQSREDGVVVDVTVNGETKTVNLLGGQYINGRFEQVNVGGLDIAVKYGSIVKELPFSIKLNDFVAERYPGTENNFSAFSSQVTVIKPNQTPYDYKIFMNNVLDEEGFRFFQSSYYPDEKGTKLSVNHDRWGTWVTYFGYMLLYFGMMAILFAKGSRFGDLKRMLVKVKAKKAKTLTVLLFFFGMFGFSQEHSEDDGHNHSAQAQPSVKIERPTKAEIDSVIRANVTPKVHADKFAELVIQDYSGRMMPMNTFASEVLRKLSKRDHYEEFDANQVLLSMQESPLFWYNVPIIYLPRRKADSIRHIIGVDESVEYVSITDFLTDDGRNKIGPYLKGAYAAETPNAYQNQLKEAYDRMSLLFNTLDGRSIKIFPVPDDEGNTWISSIEYKEDYREQIKDTLYGKFIENSFGFYLGELYKAKKSGDYALADRLLAGFKNSQAEVGSEVMLTDKKIKAEILYNKYDIFKTLYWYYMIIGLVLFILLIVQIFKSESKSLNVAIKGLAIVISILFLVHTAGLIVRWYISGHAPWSNGYESMIYIAWATMLFGLLLSKESSADTGKKSFIYNLLGGKNKSYLTVAAGAFVTAMLLVVAHMNWADPAIGNLQPVLDSYWLMIHVAVIVASYGPFALGMILGLTVLLLMIFTTEKNKAKMLLNINELTIINEMALTVGLVMLTIGNFLGGMWANESWGRYWGWDPKETWALISIIVYAFVIHMRLIPGLRGRYGFNLASVIAFASILFTYFGVNFYLAGLHSYQSGQQILSYQYIAFTLVVLAIIGALAYWKYAKHYKK</sequence>
<dbReference type="Pfam" id="PF01578">
    <property type="entry name" value="Cytochrom_C_asm"/>
    <property type="match status" value="1"/>
</dbReference>
<evidence type="ECO:0000256" key="4">
    <source>
        <dbReference type="ARBA" id="ARBA00022989"/>
    </source>
</evidence>
<comment type="caution">
    <text evidence="9">The sequence shown here is derived from an EMBL/GenBank/DDBJ whole genome shotgun (WGS) entry which is preliminary data.</text>
</comment>
<feature type="transmembrane region" description="Helical" evidence="6">
    <location>
        <begin position="968"/>
        <end position="988"/>
    </location>
</feature>
<feature type="transmembrane region" description="Helical" evidence="6">
    <location>
        <begin position="435"/>
        <end position="456"/>
    </location>
</feature>
<evidence type="ECO:0000256" key="3">
    <source>
        <dbReference type="ARBA" id="ARBA00022748"/>
    </source>
</evidence>